<dbReference type="AlphaFoldDB" id="K5BCM5"/>
<dbReference type="PATRIC" id="fig|1122247.3.peg.631"/>
<gene>
    <name evidence="1" type="ORF">C731_0656</name>
</gene>
<evidence type="ECO:0000313" key="2">
    <source>
        <dbReference type="Proteomes" id="UP000006265"/>
    </source>
</evidence>
<dbReference type="OrthoDB" id="7530149at2"/>
<dbReference type="Pfam" id="PF11136">
    <property type="entry name" value="DUF2889"/>
    <property type="match status" value="1"/>
</dbReference>
<name>K5BCM5_MYCHD</name>
<evidence type="ECO:0000313" key="1">
    <source>
        <dbReference type="EMBL" id="EKF25335.1"/>
    </source>
</evidence>
<keyword evidence="2" id="KW-1185">Reference proteome</keyword>
<reference evidence="1 2" key="1">
    <citation type="journal article" date="2012" name="J. Bacteriol.">
        <title>Genome sequence of Mycobacterium hassiacum DSM 44199, a rare source of heat-stable mycobacterial proteins.</title>
        <authorList>
            <person name="Tiago I."/>
            <person name="Maranha A."/>
            <person name="Mendes V."/>
            <person name="Alarico S."/>
            <person name="Moynihan P.J."/>
            <person name="Clarke A.J."/>
            <person name="Macedo-Ribeiro S."/>
            <person name="Pereira P.J."/>
            <person name="Empadinhas N."/>
        </authorList>
    </citation>
    <scope>NUCLEOTIDE SEQUENCE [LARGE SCALE GENOMIC DNA]</scope>
    <source>
        <strain evidence="2">DSM 44199 / CIP 105218 / JCM 12690 / 3849</strain>
    </source>
</reference>
<protein>
    <submittedName>
        <fullName evidence="1">Uncharacterized protein</fullName>
    </submittedName>
</protein>
<dbReference type="Proteomes" id="UP000006265">
    <property type="component" value="Unassembled WGS sequence"/>
</dbReference>
<proteinExistence type="predicted"/>
<dbReference type="RefSeq" id="WP_005624551.1">
    <property type="nucleotide sequence ID" value="NZ_AMRA01000017.1"/>
</dbReference>
<sequence>MPFVTEFAGPRRPLESWPPLVAGGVRRTSTIDTHPDGEAGSQVELRARDVLAGPGGVSVAGDVALGARLHGGVIEEIRPIGGGTDDRLTPLHGRRVGPGFRAGLAELFPDEVRSGSLLHLLLDDWVGAALVSGYALQYREIELGLPERMSVGAADRMTGVCAGWAPDASMAGYAREHNVVPCFRGPVAPPLWTDHDPGMHPVRPLRADGMRRLRRIDLRPEGETLVFDAHFRDSHLNRSGLEEVVHEYTVTGAVDPVTRTVTRVDAQVRVLPWKECPRAVDSATRITGMPLAQLRTRVRTELVGTSTCTHLNDTLRALADLDVLADLAGRVRAR</sequence>
<dbReference type="EMBL" id="AMRA01000017">
    <property type="protein sequence ID" value="EKF25335.1"/>
    <property type="molecule type" value="Genomic_DNA"/>
</dbReference>
<comment type="caution">
    <text evidence="1">The sequence shown here is derived from an EMBL/GenBank/DDBJ whole genome shotgun (WGS) entry which is preliminary data.</text>
</comment>
<dbReference type="STRING" id="1122247.GCA_000379865_01498"/>
<organism evidence="1 2">
    <name type="scientific">Mycolicibacterium hassiacum (strain DSM 44199 / CIP 105218 / JCM 12690 / 3849)</name>
    <name type="common">Mycobacterium hassiacum</name>
    <dbReference type="NCBI Taxonomy" id="1122247"/>
    <lineage>
        <taxon>Bacteria</taxon>
        <taxon>Bacillati</taxon>
        <taxon>Actinomycetota</taxon>
        <taxon>Actinomycetes</taxon>
        <taxon>Mycobacteriales</taxon>
        <taxon>Mycobacteriaceae</taxon>
        <taxon>Mycolicibacterium</taxon>
    </lineage>
</organism>
<dbReference type="eggNOG" id="ENOG5032UAQ">
    <property type="taxonomic scope" value="Bacteria"/>
</dbReference>
<dbReference type="InterPro" id="IPR021312">
    <property type="entry name" value="DUF2889"/>
</dbReference>
<accession>K5BCM5</accession>